<dbReference type="PANTHER" id="PTHR13242">
    <property type="entry name" value="EUKARYOTIC TRANSLATION INITIATION FACTOR 3"/>
    <property type="match status" value="1"/>
</dbReference>
<organism evidence="7 8">
    <name type="scientific">Pycnoporus cinnabarinus</name>
    <name type="common">Cinnabar-red polypore</name>
    <name type="synonym">Trametes cinnabarina</name>
    <dbReference type="NCBI Taxonomy" id="5643"/>
    <lineage>
        <taxon>Eukaryota</taxon>
        <taxon>Fungi</taxon>
        <taxon>Dikarya</taxon>
        <taxon>Basidiomycota</taxon>
        <taxon>Agaricomycotina</taxon>
        <taxon>Agaricomycetes</taxon>
        <taxon>Polyporales</taxon>
        <taxon>Polyporaceae</taxon>
        <taxon>Trametes</taxon>
    </lineage>
</organism>
<dbReference type="GO" id="GO:0033290">
    <property type="term" value="C:eukaryotic 48S preinitiation complex"/>
    <property type="evidence" value="ECO:0007669"/>
    <property type="project" value="UniProtKB-UniRule"/>
</dbReference>
<comment type="caution">
    <text evidence="7">The sequence shown here is derived from an EMBL/GenBank/DDBJ whole genome shotgun (WGS) entry which is preliminary data.</text>
</comment>
<dbReference type="InterPro" id="IPR000717">
    <property type="entry name" value="PCI_dom"/>
</dbReference>
<dbReference type="Proteomes" id="UP000029665">
    <property type="component" value="Unassembled WGS sequence"/>
</dbReference>
<dbReference type="PANTHER" id="PTHR13242:SF0">
    <property type="entry name" value="EUKARYOTIC TRANSLATION INITIATION FACTOR 3 SUBUNIT L"/>
    <property type="match status" value="1"/>
</dbReference>
<keyword evidence="2 4" id="KW-0396">Initiation factor</keyword>
<evidence type="ECO:0000256" key="2">
    <source>
        <dbReference type="ARBA" id="ARBA00022540"/>
    </source>
</evidence>
<feature type="compositionally biased region" description="Low complexity" evidence="5">
    <location>
        <begin position="601"/>
        <end position="618"/>
    </location>
</feature>
<proteinExistence type="inferred from homology"/>
<keyword evidence="1 4" id="KW-0963">Cytoplasm</keyword>
<evidence type="ECO:0000256" key="5">
    <source>
        <dbReference type="SAM" id="MobiDB-lite"/>
    </source>
</evidence>
<dbReference type="AlphaFoldDB" id="A0A060SM93"/>
<comment type="function">
    <text evidence="4">Component of the eukaryotic translation initiation factor 3 (eIF-3) complex, which is involved in protein synthesis of a specialized repertoire of mRNAs and, together with other initiation factors, stimulates binding of mRNA and methionyl-tRNAi to the 40S ribosome. The eIF-3 complex specifically targets and initiates translation of a subset of mRNAs involved in cell proliferation.</text>
</comment>
<name>A0A060SM93_PYCCI</name>
<dbReference type="GO" id="GO:0003743">
    <property type="term" value="F:translation initiation factor activity"/>
    <property type="evidence" value="ECO:0007669"/>
    <property type="project" value="UniProtKB-UniRule"/>
</dbReference>
<dbReference type="HOGENOM" id="CLU_029210_0_1_1"/>
<dbReference type="STRING" id="5643.A0A060SM93"/>
<evidence type="ECO:0000313" key="8">
    <source>
        <dbReference type="Proteomes" id="UP000029665"/>
    </source>
</evidence>
<evidence type="ECO:0000256" key="3">
    <source>
        <dbReference type="ARBA" id="ARBA00022917"/>
    </source>
</evidence>
<sequence>MAQQRKLWEADLDEDLQDVDLNLAIGTYGQNGLYDDAQSRVDEATLLALQQQMAQQAAFAQIPDVVKRFIAHFHQAVLENNLAEITVAYESGWNRLTEKFYAKTEWPEAEVIAPLVNDDQIFLILYRELYYRHVYSRLTPDIDDRFHSYENSCELFNYLLSKSHSDGPVPLELPEQWLWDIIDEFIYQFQSFCVWRSKVKSKTDEEIAMLAEGSQVWSSYSVLNVLYSLIQKSKINEHLVALQEGKSPEEIAEIVGEYGTRPLYKLLGYFSIIGLLRVHSLLGDFTLALKVMENVELNQKSPFTRVTACHVTTYYYVGFCYIMLRRYPDAIRTFVSILNFILRMRQYHTRSYQYDQINKTADRMYALFAICNALSPTRVDDNISNIVKERYGEQFAKMSRGEEGIPAFEELFLYACPKFITANPPPYEDPEALQGYIDEPPVEPAQRHLQLFLAEVRAQAPVPTLRSFLKLYTSLDASKLANFLDADEEDMVQQLMVMKQASRSISRVDNEKGLLGGQWISTSDLDFVIKEVRLLVPRGGCSCLRTLTDRRHLLQNMVHIAESTVGRRYAGWFIRNTEHAQRVLDTLRNSPLPIPPKSTEAGKAPAADASAAPPAQGPGRTGGKQVAWGSTKAA</sequence>
<feature type="domain" description="PCI" evidence="6">
    <location>
        <begin position="333"/>
        <end position="543"/>
    </location>
</feature>
<comment type="subunit">
    <text evidence="4">Component of the eukaryotic translation initiation factor 3 (eIF-3) complex.</text>
</comment>
<dbReference type="Pfam" id="PF10255">
    <property type="entry name" value="Paf67"/>
    <property type="match status" value="1"/>
</dbReference>
<dbReference type="GO" id="GO:0005852">
    <property type="term" value="C:eukaryotic translation initiation factor 3 complex"/>
    <property type="evidence" value="ECO:0007669"/>
    <property type="project" value="UniProtKB-UniRule"/>
</dbReference>
<accession>A0A060SM93</accession>
<feature type="region of interest" description="Disordered" evidence="5">
    <location>
        <begin position="588"/>
        <end position="634"/>
    </location>
</feature>
<dbReference type="HAMAP" id="MF_03011">
    <property type="entry name" value="eIF3l"/>
    <property type="match status" value="1"/>
</dbReference>
<evidence type="ECO:0000313" key="7">
    <source>
        <dbReference type="EMBL" id="CDO75286.1"/>
    </source>
</evidence>
<comment type="similarity">
    <text evidence="4">Belongs to the eIF-3 subunit L family.</text>
</comment>
<comment type="subcellular location">
    <subcellularLocation>
        <location evidence="4">Cytoplasm</location>
    </subcellularLocation>
</comment>
<dbReference type="InterPro" id="IPR019382">
    <property type="entry name" value="eIF3l"/>
</dbReference>
<dbReference type="PROSITE" id="PS50250">
    <property type="entry name" value="PCI"/>
    <property type="match status" value="1"/>
</dbReference>
<dbReference type="EMBL" id="CCBP010000253">
    <property type="protein sequence ID" value="CDO75286.1"/>
    <property type="molecule type" value="Genomic_DNA"/>
</dbReference>
<dbReference type="OMA" id="AGWFIRN"/>
<reference evidence="7" key="1">
    <citation type="submission" date="2014-01" db="EMBL/GenBank/DDBJ databases">
        <title>The genome of the white-rot fungus Pycnoporus cinnabarinus: a basidiomycete model with a versatile arsenal for lignocellulosic biomass breakdown.</title>
        <authorList>
            <person name="Levasseur A."/>
            <person name="Lomascolo A."/>
            <person name="Ruiz-Duenas F.J."/>
            <person name="Uzan E."/>
            <person name="Piumi F."/>
            <person name="Kues U."/>
            <person name="Ram A.F.J."/>
            <person name="Murat C."/>
            <person name="Haon M."/>
            <person name="Benoit I."/>
            <person name="Arfi Y."/>
            <person name="Chevret D."/>
            <person name="Drula E."/>
            <person name="Kwon M.J."/>
            <person name="Gouret P."/>
            <person name="Lesage-Meessen L."/>
            <person name="Lombard V."/>
            <person name="Mariette J."/>
            <person name="Noirot C."/>
            <person name="Park J."/>
            <person name="Patyshakuliyeva A."/>
            <person name="Wieneger R.A.B."/>
            <person name="Wosten H.A.B."/>
            <person name="Martin F."/>
            <person name="Coutinho P.M."/>
            <person name="de Vries R."/>
            <person name="Martinez A.T."/>
            <person name="Klopp C."/>
            <person name="Pontarotti P."/>
            <person name="Henrissat B."/>
            <person name="Record E."/>
        </authorList>
    </citation>
    <scope>NUCLEOTIDE SEQUENCE [LARGE SCALE GENOMIC DNA]</scope>
    <source>
        <strain evidence="7">BRFM137</strain>
    </source>
</reference>
<evidence type="ECO:0000256" key="4">
    <source>
        <dbReference type="HAMAP-Rule" id="MF_03011"/>
    </source>
</evidence>
<gene>
    <name evidence="7" type="ORF">BN946_scf184334.g4</name>
</gene>
<evidence type="ECO:0000259" key="6">
    <source>
        <dbReference type="PROSITE" id="PS50250"/>
    </source>
</evidence>
<keyword evidence="3 4" id="KW-0648">Protein biosynthesis</keyword>
<keyword evidence="8" id="KW-1185">Reference proteome</keyword>
<dbReference type="OrthoDB" id="15082at2759"/>
<dbReference type="GO" id="GO:0016282">
    <property type="term" value="C:eukaryotic 43S preinitiation complex"/>
    <property type="evidence" value="ECO:0007669"/>
    <property type="project" value="UniProtKB-UniRule"/>
</dbReference>
<protein>
    <recommendedName>
        <fullName evidence="4">Eukaryotic translation initiation factor 3 subunit L</fullName>
        <shortName evidence="4">eIF3l</shortName>
    </recommendedName>
</protein>
<evidence type="ECO:0000256" key="1">
    <source>
        <dbReference type="ARBA" id="ARBA00022490"/>
    </source>
</evidence>
<dbReference type="GO" id="GO:0001732">
    <property type="term" value="P:formation of cytoplasmic translation initiation complex"/>
    <property type="evidence" value="ECO:0007669"/>
    <property type="project" value="UniProtKB-UniRule"/>
</dbReference>